<feature type="region of interest" description="Disordered" evidence="1">
    <location>
        <begin position="24"/>
        <end position="73"/>
    </location>
</feature>
<feature type="signal peptide" evidence="2">
    <location>
        <begin position="1"/>
        <end position="24"/>
    </location>
</feature>
<sequence>MKSVFNILVVAASMAAFPFLSAQAQTTRKPAPRPAPKATKSAPKPTAKPAPARPRLNPRLRPHPPQNRRSSKL</sequence>
<dbReference type="RefSeq" id="WP_380203270.1">
    <property type="nucleotide sequence ID" value="NZ_JBHTEK010000001.1"/>
</dbReference>
<protein>
    <submittedName>
        <fullName evidence="3">Uncharacterized protein</fullName>
    </submittedName>
</protein>
<accession>A0ABW2U582</accession>
<evidence type="ECO:0000313" key="3">
    <source>
        <dbReference type="EMBL" id="MFC7668169.1"/>
    </source>
</evidence>
<keyword evidence="2" id="KW-0732">Signal</keyword>
<organism evidence="3 4">
    <name type="scientific">Hymenobacter humi</name>
    <dbReference type="NCBI Taxonomy" id="1411620"/>
    <lineage>
        <taxon>Bacteria</taxon>
        <taxon>Pseudomonadati</taxon>
        <taxon>Bacteroidota</taxon>
        <taxon>Cytophagia</taxon>
        <taxon>Cytophagales</taxon>
        <taxon>Hymenobacteraceae</taxon>
        <taxon>Hymenobacter</taxon>
    </lineage>
</organism>
<evidence type="ECO:0000256" key="1">
    <source>
        <dbReference type="SAM" id="MobiDB-lite"/>
    </source>
</evidence>
<keyword evidence="4" id="KW-1185">Reference proteome</keyword>
<evidence type="ECO:0000256" key="2">
    <source>
        <dbReference type="SAM" id="SignalP"/>
    </source>
</evidence>
<gene>
    <name evidence="3" type="ORF">ACFQT0_12830</name>
</gene>
<proteinExistence type="predicted"/>
<name>A0ABW2U582_9BACT</name>
<feature type="compositionally biased region" description="Low complexity" evidence="1">
    <location>
        <begin position="36"/>
        <end position="45"/>
    </location>
</feature>
<dbReference type="Proteomes" id="UP001596513">
    <property type="component" value="Unassembled WGS sequence"/>
</dbReference>
<comment type="caution">
    <text evidence="3">The sequence shown here is derived from an EMBL/GenBank/DDBJ whole genome shotgun (WGS) entry which is preliminary data.</text>
</comment>
<dbReference type="EMBL" id="JBHTEK010000001">
    <property type="protein sequence ID" value="MFC7668169.1"/>
    <property type="molecule type" value="Genomic_DNA"/>
</dbReference>
<reference evidence="4" key="1">
    <citation type="journal article" date="2019" name="Int. J. Syst. Evol. Microbiol.">
        <title>The Global Catalogue of Microorganisms (GCM) 10K type strain sequencing project: providing services to taxonomists for standard genome sequencing and annotation.</title>
        <authorList>
            <consortium name="The Broad Institute Genomics Platform"/>
            <consortium name="The Broad Institute Genome Sequencing Center for Infectious Disease"/>
            <person name="Wu L."/>
            <person name="Ma J."/>
        </authorList>
    </citation>
    <scope>NUCLEOTIDE SEQUENCE [LARGE SCALE GENOMIC DNA]</scope>
    <source>
        <strain evidence="4">JCM 19635</strain>
    </source>
</reference>
<feature type="chain" id="PRO_5046557878" evidence="2">
    <location>
        <begin position="25"/>
        <end position="73"/>
    </location>
</feature>
<evidence type="ECO:0000313" key="4">
    <source>
        <dbReference type="Proteomes" id="UP001596513"/>
    </source>
</evidence>